<name>A0A1E5G3S6_9FIRM</name>
<dbReference type="Pfam" id="PF26154">
    <property type="entry name" value="DUF8042"/>
    <property type="match status" value="1"/>
</dbReference>
<gene>
    <name evidence="2" type="ORF">BHF68_14115</name>
</gene>
<organism evidence="2 3">
    <name type="scientific">Desulfuribacillus alkaliarsenatis</name>
    <dbReference type="NCBI Taxonomy" id="766136"/>
    <lineage>
        <taxon>Bacteria</taxon>
        <taxon>Bacillati</taxon>
        <taxon>Bacillota</taxon>
        <taxon>Desulfuribacillia</taxon>
        <taxon>Desulfuribacillales</taxon>
        <taxon>Desulfuribacillaceae</taxon>
        <taxon>Desulfuribacillus</taxon>
    </lineage>
</organism>
<dbReference type="Proteomes" id="UP000094296">
    <property type="component" value="Unassembled WGS sequence"/>
</dbReference>
<dbReference type="RefSeq" id="WP_069642598.1">
    <property type="nucleotide sequence ID" value="NZ_MIJE01000005.1"/>
</dbReference>
<dbReference type="AlphaFoldDB" id="A0A1E5G3S6"/>
<protein>
    <recommendedName>
        <fullName evidence="1">DUF8042 domain-containing protein</fullName>
    </recommendedName>
</protein>
<reference evidence="2 3" key="1">
    <citation type="submission" date="2016-09" db="EMBL/GenBank/DDBJ databases">
        <title>Draft genome sequence for the type strain of Desulfuribacillus alkaliarsenatis AHT28, an obligately anaerobic, sulfidogenic bacterium isolated from Russian soda lake sediments.</title>
        <authorList>
            <person name="Abin C.A."/>
            <person name="Hollibaugh J.T."/>
        </authorList>
    </citation>
    <scope>NUCLEOTIDE SEQUENCE [LARGE SCALE GENOMIC DNA]</scope>
    <source>
        <strain evidence="2 3">AHT28</strain>
    </source>
</reference>
<accession>A0A1E5G3S6</accession>
<dbReference type="EMBL" id="MIJE01000005">
    <property type="protein sequence ID" value="OEF97728.1"/>
    <property type="molecule type" value="Genomic_DNA"/>
</dbReference>
<sequence>MSEAINNVTEVADRLIDLTDIVEDGFEQINVLVIQHRFDEAILLLQDVVNAVSTMQKAVNPLLDSFQSAQLAPVTKNLMESIAGFVSLYQEDKKDEIADYISSKIIPCYNDWKEQVKNNLKPRRTN</sequence>
<dbReference type="InterPro" id="IPR058355">
    <property type="entry name" value="DUF8042"/>
</dbReference>
<evidence type="ECO:0000313" key="2">
    <source>
        <dbReference type="EMBL" id="OEF97728.1"/>
    </source>
</evidence>
<proteinExistence type="predicted"/>
<evidence type="ECO:0000313" key="3">
    <source>
        <dbReference type="Proteomes" id="UP000094296"/>
    </source>
</evidence>
<comment type="caution">
    <text evidence="2">The sequence shown here is derived from an EMBL/GenBank/DDBJ whole genome shotgun (WGS) entry which is preliminary data.</text>
</comment>
<keyword evidence="3" id="KW-1185">Reference proteome</keyword>
<feature type="domain" description="DUF8042" evidence="1">
    <location>
        <begin position="9"/>
        <end position="122"/>
    </location>
</feature>
<evidence type="ECO:0000259" key="1">
    <source>
        <dbReference type="Pfam" id="PF26154"/>
    </source>
</evidence>